<accession>A0A9W4GDJ9</accession>
<proteinExistence type="inferred from homology"/>
<gene>
    <name evidence="9" type="ORF">BGTH12_LOCUS2980</name>
</gene>
<evidence type="ECO:0000256" key="2">
    <source>
        <dbReference type="ARBA" id="ARBA00022598"/>
    </source>
</evidence>
<evidence type="ECO:0000313" key="10">
    <source>
        <dbReference type="Proteomes" id="UP000683417"/>
    </source>
</evidence>
<dbReference type="GO" id="GO:0070681">
    <property type="term" value="P:glutaminyl-tRNAGln biosynthesis via transamidation"/>
    <property type="evidence" value="ECO:0007669"/>
    <property type="project" value="UniProtKB-UniRule"/>
</dbReference>
<name>A0A9W4GDJ9_BLUGR</name>
<evidence type="ECO:0000256" key="6">
    <source>
        <dbReference type="ARBA" id="ARBA00047407"/>
    </source>
</evidence>
<dbReference type="PANTHER" id="PTHR11895:SF7">
    <property type="entry name" value="GLUTAMYL-TRNA(GLN) AMIDOTRANSFERASE SUBUNIT A, MITOCHONDRIAL"/>
    <property type="match status" value="1"/>
</dbReference>
<keyword evidence="5 7" id="KW-0648">Protein biosynthesis</keyword>
<feature type="active site" description="Acyl-ester intermediate" evidence="7">
    <location>
        <position position="155"/>
    </location>
</feature>
<evidence type="ECO:0000259" key="8">
    <source>
        <dbReference type="Pfam" id="PF01425"/>
    </source>
</evidence>
<dbReference type="AlphaFoldDB" id="A0A9W4GDJ9"/>
<reference evidence="9" key="1">
    <citation type="submission" date="2020-10" db="EMBL/GenBank/DDBJ databases">
        <authorList>
            <person name="Muller C M."/>
        </authorList>
    </citation>
    <scope>NUCLEOTIDE SEQUENCE</scope>
    <source>
        <strain evidence="9">THUN-12</strain>
    </source>
</reference>
<comment type="function">
    <text evidence="7">Allows the formation of correctly charged Gln-tRNA(Gln) through the transamidation of misacylated Glu-tRNA(Gln) in the mitochondria. The reaction takes place in the presence of glutamine and ATP through an activated gamma-phospho-Glu-tRNA(Gln).</text>
</comment>
<feature type="active site" description="Charge relay system" evidence="7">
    <location>
        <position position="131"/>
    </location>
</feature>
<dbReference type="InterPro" id="IPR023631">
    <property type="entry name" value="Amidase_dom"/>
</dbReference>
<dbReference type="EC" id="6.3.5.7" evidence="7"/>
<organism evidence="9 10">
    <name type="scientific">Blumeria graminis f. sp. triticale</name>
    <dbReference type="NCBI Taxonomy" id="1689686"/>
    <lineage>
        <taxon>Eukaryota</taxon>
        <taxon>Fungi</taxon>
        <taxon>Dikarya</taxon>
        <taxon>Ascomycota</taxon>
        <taxon>Pezizomycotina</taxon>
        <taxon>Leotiomycetes</taxon>
        <taxon>Erysiphales</taxon>
        <taxon>Erysiphaceae</taxon>
        <taxon>Blumeria</taxon>
    </lineage>
</organism>
<dbReference type="InterPro" id="IPR000120">
    <property type="entry name" value="Amidase"/>
</dbReference>
<dbReference type="GO" id="GO:0032543">
    <property type="term" value="P:mitochondrial translation"/>
    <property type="evidence" value="ECO:0007669"/>
    <property type="project" value="UniProtKB-UniRule"/>
</dbReference>
<dbReference type="InterPro" id="IPR004412">
    <property type="entry name" value="GatA"/>
</dbReference>
<dbReference type="HAMAP" id="MF_00120">
    <property type="entry name" value="GatA"/>
    <property type="match status" value="1"/>
</dbReference>
<evidence type="ECO:0000256" key="5">
    <source>
        <dbReference type="ARBA" id="ARBA00022917"/>
    </source>
</evidence>
<keyword evidence="3 7" id="KW-0547">Nucleotide-binding</keyword>
<comment type="caution">
    <text evidence="9">The sequence shown here is derived from an EMBL/GenBank/DDBJ whole genome shotgun (WGS) entry which is preliminary data.</text>
</comment>
<dbReference type="GO" id="GO:0005739">
    <property type="term" value="C:mitochondrion"/>
    <property type="evidence" value="ECO:0007669"/>
    <property type="project" value="UniProtKB-SubCell"/>
</dbReference>
<feature type="domain" description="Amidase" evidence="8">
    <location>
        <begin position="49"/>
        <end position="497"/>
    </location>
</feature>
<dbReference type="Proteomes" id="UP000683417">
    <property type="component" value="Unassembled WGS sequence"/>
</dbReference>
<dbReference type="GO" id="GO:0005524">
    <property type="term" value="F:ATP binding"/>
    <property type="evidence" value="ECO:0007669"/>
    <property type="project" value="UniProtKB-KW"/>
</dbReference>
<evidence type="ECO:0000256" key="1">
    <source>
        <dbReference type="ARBA" id="ARBA00008069"/>
    </source>
</evidence>
<dbReference type="PROSITE" id="PS00571">
    <property type="entry name" value="AMIDASES"/>
    <property type="match status" value="1"/>
</dbReference>
<protein>
    <recommendedName>
        <fullName evidence="7">Glutamyl-tRNA(Gln) amidotransferase subunit A, mitochondrial</fullName>
        <shortName evidence="7">Glu-AdT subunit A</shortName>
        <ecNumber evidence="7">6.3.5.7</ecNumber>
    </recommendedName>
</protein>
<comment type="subcellular location">
    <subcellularLocation>
        <location evidence="7">Mitochondrion</location>
    </subcellularLocation>
</comment>
<comment type="subunit">
    <text evidence="7">Subunit of the heterotrimeric GatCAB amidotransferase (AdT) complex, composed of A, B and C subunits.</text>
</comment>
<dbReference type="Pfam" id="PF01425">
    <property type="entry name" value="Amidase"/>
    <property type="match status" value="1"/>
</dbReference>
<feature type="active site" description="Charge relay system" evidence="7">
    <location>
        <position position="52"/>
    </location>
</feature>
<evidence type="ECO:0000256" key="4">
    <source>
        <dbReference type="ARBA" id="ARBA00022840"/>
    </source>
</evidence>
<keyword evidence="4 7" id="KW-0067">ATP-binding</keyword>
<comment type="similarity">
    <text evidence="1 7">Belongs to the amidase family. GatA subfamily.</text>
</comment>
<keyword evidence="2 7" id="KW-0436">Ligase</keyword>
<dbReference type="EMBL" id="CAJHIT010000005">
    <property type="protein sequence ID" value="CAD6501622.1"/>
    <property type="molecule type" value="Genomic_DNA"/>
</dbReference>
<dbReference type="PANTHER" id="PTHR11895">
    <property type="entry name" value="TRANSAMIDASE"/>
    <property type="match status" value="1"/>
</dbReference>
<comment type="catalytic activity">
    <reaction evidence="6 7">
        <text>L-glutamyl-tRNA(Gln) + L-glutamine + ATP + H2O = L-glutaminyl-tRNA(Gln) + L-glutamate + ADP + phosphate + H(+)</text>
        <dbReference type="Rhea" id="RHEA:17521"/>
        <dbReference type="Rhea" id="RHEA-COMP:9681"/>
        <dbReference type="Rhea" id="RHEA-COMP:9684"/>
        <dbReference type="ChEBI" id="CHEBI:15377"/>
        <dbReference type="ChEBI" id="CHEBI:15378"/>
        <dbReference type="ChEBI" id="CHEBI:29985"/>
        <dbReference type="ChEBI" id="CHEBI:30616"/>
        <dbReference type="ChEBI" id="CHEBI:43474"/>
        <dbReference type="ChEBI" id="CHEBI:58359"/>
        <dbReference type="ChEBI" id="CHEBI:78520"/>
        <dbReference type="ChEBI" id="CHEBI:78521"/>
        <dbReference type="ChEBI" id="CHEBI:456216"/>
        <dbReference type="EC" id="6.3.5.7"/>
    </reaction>
</comment>
<dbReference type="GO" id="GO:0030956">
    <property type="term" value="C:glutamyl-tRNA(Gln) amidotransferase complex"/>
    <property type="evidence" value="ECO:0007669"/>
    <property type="project" value="UniProtKB-UniRule"/>
</dbReference>
<dbReference type="InterPro" id="IPR020556">
    <property type="entry name" value="Amidase_CS"/>
</dbReference>
<sequence>MTSILRKNRNRIQRVLGAREICHGDPFITRSETICHVQENSKINRLYRVAVKDNIVTRIDTPTTCASKALIDYKSPFEAEVLTKLRNNGRFELVGKTKMDEFGMGSHSSFSSWGPTRRSSSLLQDYSPGGSSGGSAVAVADNHCDLGIGTDTGGSIRLPAAYTGIVGFKPSYGLISRWGLIPYANSMDTIGFLTRSVADSEEAFSQTNGHDPRDPTSLSIKDREQIFCANNDEILFWKSRLYKDSEKQNSSKWLKNITIGYPLEYNVTGMDPGILSTWKSTLRLLRSSGAKVIPVSLPNTKHGLPAYYILAPAEASSNLAKFDGIRYGTTENKSSNGNETLFAAARGVNLGPEVRRRIILGSFSLSSNKINNYFIQAQKVRRLVQRDFDRIFKAQNPLREVEQYDMSLLHESIPITSRKGPDKVDFLVVPTSPSYPPKLSEISAENPINTYLNDIFTVPASLACLPSISVPIRAKDSDLFATGIQIIGQYGSDYGVLRLGHDLEQISCSHKNYGSKND</sequence>
<evidence type="ECO:0000313" key="9">
    <source>
        <dbReference type="EMBL" id="CAD6501622.1"/>
    </source>
</evidence>
<evidence type="ECO:0000256" key="3">
    <source>
        <dbReference type="ARBA" id="ARBA00022741"/>
    </source>
</evidence>
<dbReference type="GO" id="GO:0050567">
    <property type="term" value="F:glutaminyl-tRNA synthase (glutamine-hydrolyzing) activity"/>
    <property type="evidence" value="ECO:0007669"/>
    <property type="project" value="UniProtKB-UniRule"/>
</dbReference>
<keyword evidence="7" id="KW-0496">Mitochondrion</keyword>
<evidence type="ECO:0000256" key="7">
    <source>
        <dbReference type="HAMAP-Rule" id="MF_03150"/>
    </source>
</evidence>